<dbReference type="Proteomes" id="UP000664698">
    <property type="component" value="Unassembled WGS sequence"/>
</dbReference>
<comment type="caution">
    <text evidence="1">The sequence shown here is derived from an EMBL/GenBank/DDBJ whole genome shotgun (WGS) entry which is preliminary data.</text>
</comment>
<evidence type="ECO:0000313" key="2">
    <source>
        <dbReference type="Proteomes" id="UP000664698"/>
    </source>
</evidence>
<accession>A0ABS3BMR8</accession>
<organism evidence="1 2">
    <name type="scientific">Algoriphagus aestuariicola</name>
    <dbReference type="NCBI Taxonomy" id="1852016"/>
    <lineage>
        <taxon>Bacteria</taxon>
        <taxon>Pseudomonadati</taxon>
        <taxon>Bacteroidota</taxon>
        <taxon>Cytophagia</taxon>
        <taxon>Cytophagales</taxon>
        <taxon>Cyclobacteriaceae</taxon>
        <taxon>Algoriphagus</taxon>
    </lineage>
</organism>
<keyword evidence="2" id="KW-1185">Reference proteome</keyword>
<evidence type="ECO:0000313" key="1">
    <source>
        <dbReference type="EMBL" id="MBN7800576.1"/>
    </source>
</evidence>
<dbReference type="EMBL" id="JAFKCW010000001">
    <property type="protein sequence ID" value="MBN7800576.1"/>
    <property type="molecule type" value="Genomic_DNA"/>
</dbReference>
<dbReference type="RefSeq" id="WP_206568521.1">
    <property type="nucleotide sequence ID" value="NZ_JAFKCW010000001.1"/>
</dbReference>
<sequence length="253" mass="29410">MKMLKIYSEDKKSFYRLFYDEDIECVNPIKYFKDRSITSSYYLIKDQIEHKLQGIPEEVRNKIIAKKANEIWKERFESISNESLDKEFLVLLSAESKKDQLKLLKGKTLATHALAKLLFLANLEFGFSFSRYTSEKLPGNIEKSQLPLLFELSDNEESVSIIGETTLKEGELKNVIIHRKNIVANFLDKGKEWHCFYLTFKALSGKESWNDGEPHYHYLSDKFGLSRKDVIQGIKDGKVPSTPVHIGIKDYRK</sequence>
<gene>
    <name evidence="1" type="ORF">J0A67_06875</name>
</gene>
<name>A0ABS3BMR8_9BACT</name>
<protein>
    <submittedName>
        <fullName evidence="1">Uncharacterized protein</fullName>
    </submittedName>
</protein>
<proteinExistence type="predicted"/>
<reference evidence="1 2" key="1">
    <citation type="submission" date="2021-03" db="EMBL/GenBank/DDBJ databases">
        <title>novel species isolated from a fishpond in China.</title>
        <authorList>
            <person name="Lu H."/>
            <person name="Cai Z."/>
        </authorList>
    </citation>
    <scope>NUCLEOTIDE SEQUENCE [LARGE SCALE GENOMIC DNA]</scope>
    <source>
        <strain evidence="1 2">JCM 31546</strain>
    </source>
</reference>